<comment type="similarity">
    <text evidence="2">Belongs to the bacterial solute-binding protein SsuA/TauA family.</text>
</comment>
<dbReference type="InterPro" id="IPR015168">
    <property type="entry name" value="SsuA/THI5"/>
</dbReference>
<dbReference type="RefSeq" id="WP_093275844.1">
    <property type="nucleotide sequence ID" value="NZ_FNDD01000019.1"/>
</dbReference>
<dbReference type="PANTHER" id="PTHR30024">
    <property type="entry name" value="ALIPHATIC SULFONATES-BINDING PROTEIN-RELATED"/>
    <property type="match status" value="1"/>
</dbReference>
<dbReference type="GO" id="GO:0042597">
    <property type="term" value="C:periplasmic space"/>
    <property type="evidence" value="ECO:0007669"/>
    <property type="project" value="UniProtKB-SubCell"/>
</dbReference>
<dbReference type="SUPFAM" id="SSF53850">
    <property type="entry name" value="Periplasmic binding protein-like II"/>
    <property type="match status" value="1"/>
</dbReference>
<evidence type="ECO:0000259" key="5">
    <source>
        <dbReference type="Pfam" id="PF09084"/>
    </source>
</evidence>
<dbReference type="Pfam" id="PF09084">
    <property type="entry name" value="NMT1"/>
    <property type="match status" value="1"/>
</dbReference>
<dbReference type="PANTHER" id="PTHR30024:SF47">
    <property type="entry name" value="TAURINE-BINDING PERIPLASMIC PROTEIN"/>
    <property type="match status" value="1"/>
</dbReference>
<name>A0A1G8DCX7_9VIBR</name>
<accession>A0A1G8DCX7</accession>
<evidence type="ECO:0000313" key="6">
    <source>
        <dbReference type="EMBL" id="SDH55598.1"/>
    </source>
</evidence>
<gene>
    <name evidence="6" type="ORF">SAMN04488136_11970</name>
</gene>
<dbReference type="STRING" id="861298.SAMN04488136_11970"/>
<organism evidence="6 7">
    <name type="scientific">Vibrio xiamenensis</name>
    <dbReference type="NCBI Taxonomy" id="861298"/>
    <lineage>
        <taxon>Bacteria</taxon>
        <taxon>Pseudomonadati</taxon>
        <taxon>Pseudomonadota</taxon>
        <taxon>Gammaproteobacteria</taxon>
        <taxon>Vibrionales</taxon>
        <taxon>Vibrionaceae</taxon>
        <taxon>Vibrio</taxon>
    </lineage>
</organism>
<dbReference type="Gene3D" id="3.40.190.10">
    <property type="entry name" value="Periplasmic binding protein-like II"/>
    <property type="match status" value="2"/>
</dbReference>
<comment type="subcellular location">
    <subcellularLocation>
        <location evidence="1">Periplasm</location>
    </subcellularLocation>
</comment>
<dbReference type="OrthoDB" id="5292144at2"/>
<dbReference type="Proteomes" id="UP000198854">
    <property type="component" value="Unassembled WGS sequence"/>
</dbReference>
<protein>
    <submittedName>
        <fullName evidence="6">NitT/TauT family transport system substrate-binding protein</fullName>
    </submittedName>
</protein>
<dbReference type="AlphaFoldDB" id="A0A1G8DCX7"/>
<sequence>MKSIKRLLGLGVVAASALAVTPAQATEHFKVCYSHYTGWEPYALLESTGILKRWEKKYDVDIEVSLINDYVESINLFTSGAYDACTMANMDALTIPAAGGVDSTALILGDFSNGNDGIVMKNGDSIKDLKGRDINLVELSVSHYLLTRALQQNNMSERDLTIVNTSDADIASLFVADKNAAAVTWNPPLQVVRNAKGAKMVFDSSQIPEEIMDMLVVRTDTSDNFKKAITGAWYELMGQLNSRSKQASALVREMAENSGATEAEFLAQLKTTYMYFDPAKAVEVFNADKTYKTMDYIRQFSFEHGLFGQGAADANFVGIEFPNGKVLGDKHNIKLRFDPSYMALAAQGKL</sequence>
<dbReference type="NCBIfam" id="TIGR03427">
    <property type="entry name" value="ABC_peri_uca"/>
    <property type="match status" value="1"/>
</dbReference>
<keyword evidence="3 4" id="KW-0732">Signal</keyword>
<keyword evidence="7" id="KW-1185">Reference proteome</keyword>
<evidence type="ECO:0000256" key="3">
    <source>
        <dbReference type="ARBA" id="ARBA00022729"/>
    </source>
</evidence>
<evidence type="ECO:0000256" key="2">
    <source>
        <dbReference type="ARBA" id="ARBA00010742"/>
    </source>
</evidence>
<dbReference type="EMBL" id="FNDD01000019">
    <property type="protein sequence ID" value="SDH55598.1"/>
    <property type="molecule type" value="Genomic_DNA"/>
</dbReference>
<feature type="signal peptide" evidence="4">
    <location>
        <begin position="1"/>
        <end position="25"/>
    </location>
</feature>
<evidence type="ECO:0000256" key="4">
    <source>
        <dbReference type="SAM" id="SignalP"/>
    </source>
</evidence>
<dbReference type="InterPro" id="IPR017793">
    <property type="entry name" value="ABC_transptr_urea-assoc_sub-bd"/>
</dbReference>
<proteinExistence type="inferred from homology"/>
<feature type="domain" description="SsuA/THI5-like" evidence="5">
    <location>
        <begin position="59"/>
        <end position="201"/>
    </location>
</feature>
<feature type="chain" id="PRO_5011609203" evidence="4">
    <location>
        <begin position="26"/>
        <end position="350"/>
    </location>
</feature>
<evidence type="ECO:0000313" key="7">
    <source>
        <dbReference type="Proteomes" id="UP000198854"/>
    </source>
</evidence>
<evidence type="ECO:0000256" key="1">
    <source>
        <dbReference type="ARBA" id="ARBA00004418"/>
    </source>
</evidence>
<reference evidence="7" key="1">
    <citation type="submission" date="2016-10" db="EMBL/GenBank/DDBJ databases">
        <authorList>
            <person name="Varghese N."/>
            <person name="Submissions S."/>
        </authorList>
    </citation>
    <scope>NUCLEOTIDE SEQUENCE [LARGE SCALE GENOMIC DNA]</scope>
    <source>
        <strain evidence="7">CGMCC 1.10228</strain>
    </source>
</reference>